<keyword evidence="4" id="KW-1185">Reference proteome</keyword>
<organism evidence="3 4">
    <name type="scientific">Chryseobacterium limigenitum</name>
    <dbReference type="NCBI Taxonomy" id="1612149"/>
    <lineage>
        <taxon>Bacteria</taxon>
        <taxon>Pseudomonadati</taxon>
        <taxon>Bacteroidota</taxon>
        <taxon>Flavobacteriia</taxon>
        <taxon>Flavobacteriales</taxon>
        <taxon>Weeksellaceae</taxon>
        <taxon>Chryseobacterium group</taxon>
        <taxon>Chryseobacterium</taxon>
    </lineage>
</organism>
<feature type="signal peptide" evidence="1">
    <location>
        <begin position="1"/>
        <end position="18"/>
    </location>
</feature>
<evidence type="ECO:0000256" key="1">
    <source>
        <dbReference type="SAM" id="SignalP"/>
    </source>
</evidence>
<dbReference type="AlphaFoldDB" id="A0A1K2ID31"/>
<reference evidence="4" key="1">
    <citation type="submission" date="2016-10" db="EMBL/GenBank/DDBJ databases">
        <authorList>
            <person name="Varghese N."/>
            <person name="Submissions S."/>
        </authorList>
    </citation>
    <scope>NUCLEOTIDE SEQUENCE [LARGE SCALE GENOMIC DNA]</scope>
    <source>
        <strain evidence="4">SUR2</strain>
    </source>
</reference>
<proteinExistence type="predicted"/>
<gene>
    <name evidence="3" type="ORF">SAMN05216324_101254</name>
</gene>
<protein>
    <submittedName>
        <fullName evidence="3">Outer membrane protein beta-barrel domain-containing protein</fullName>
    </submittedName>
</protein>
<dbReference type="Proteomes" id="UP000182034">
    <property type="component" value="Unassembled WGS sequence"/>
</dbReference>
<dbReference type="RefSeq" id="WP_072406416.1">
    <property type="nucleotide sequence ID" value="NZ_FPKW01000001.1"/>
</dbReference>
<feature type="chain" id="PRO_5012182408" evidence="1">
    <location>
        <begin position="19"/>
        <end position="248"/>
    </location>
</feature>
<dbReference type="OrthoDB" id="947434at2"/>
<dbReference type="STRING" id="1612149.SAMN05216324_101254"/>
<dbReference type="Gene3D" id="2.40.160.20">
    <property type="match status" value="1"/>
</dbReference>
<dbReference type="Pfam" id="PF13568">
    <property type="entry name" value="OMP_b-brl_2"/>
    <property type="match status" value="1"/>
</dbReference>
<sequence>MKKVILGLAVTASSLAFAQEIKSSPSITYGAKVGLNVSSISKDALLSDQKSKIGFNVGGFVNIPISSQFSIQPELLYSSLGGKAKYTITQNDVLLTENPIVVGSRKIDRSFTTSINYLTIPVMFQYKALPNLYLEAGPEFGLVVSDLKNKGDETITITSGANTNVASSSYNTVLNNNGNKINSFNLGIGIGAGYYFTPNIGISARYVAGVTNIYRKDSGNNILEVGKGSQGSSDLKNNVFQIGLMYKF</sequence>
<dbReference type="InterPro" id="IPR025665">
    <property type="entry name" value="Beta-barrel_OMP_2"/>
</dbReference>
<dbReference type="SUPFAM" id="SSF56925">
    <property type="entry name" value="OMPA-like"/>
    <property type="match status" value="1"/>
</dbReference>
<feature type="domain" description="Outer membrane protein beta-barrel" evidence="2">
    <location>
        <begin position="17"/>
        <end position="214"/>
    </location>
</feature>
<evidence type="ECO:0000313" key="4">
    <source>
        <dbReference type="Proteomes" id="UP000182034"/>
    </source>
</evidence>
<name>A0A1K2ID31_9FLAO</name>
<accession>A0A1K2ID31</accession>
<dbReference type="EMBL" id="FPKW01000001">
    <property type="protein sequence ID" value="SFZ90200.1"/>
    <property type="molecule type" value="Genomic_DNA"/>
</dbReference>
<keyword evidence="1" id="KW-0732">Signal</keyword>
<dbReference type="InterPro" id="IPR011250">
    <property type="entry name" value="OMP/PagP_B-barrel"/>
</dbReference>
<evidence type="ECO:0000313" key="3">
    <source>
        <dbReference type="EMBL" id="SFZ90200.1"/>
    </source>
</evidence>
<evidence type="ECO:0000259" key="2">
    <source>
        <dbReference type="Pfam" id="PF13568"/>
    </source>
</evidence>